<reference evidence="2" key="2">
    <citation type="submission" date="2020-02" db="EMBL/GenBank/DDBJ databases">
        <authorList>
            <person name="Gilchrist C.L.M."/>
            <person name="Chooi Y.-H."/>
        </authorList>
    </citation>
    <scope>NUCLEOTIDE SEQUENCE</scope>
    <source>
        <strain evidence="2">MST-FP2251</strain>
    </source>
</reference>
<name>A0AAD4CE02_ASPNN</name>
<dbReference type="PANTHER" id="PTHR17630:SF105">
    <property type="entry name" value="DIENELACTONE HYDROLASE FAMILY PROTEIN (AFU_ORTHOLOGUE AFUA_4G08790)"/>
    <property type="match status" value="1"/>
</dbReference>
<dbReference type="AlphaFoldDB" id="A0AAD4CE02"/>
<dbReference type="Gene3D" id="3.40.50.1820">
    <property type="entry name" value="alpha/beta hydrolase"/>
    <property type="match status" value="1"/>
</dbReference>
<dbReference type="InterPro" id="IPR029058">
    <property type="entry name" value="AB_hydrolase_fold"/>
</dbReference>
<proteinExistence type="predicted"/>
<dbReference type="Proteomes" id="UP001194746">
    <property type="component" value="Unassembled WGS sequence"/>
</dbReference>
<evidence type="ECO:0000313" key="2">
    <source>
        <dbReference type="EMBL" id="KAF9884528.1"/>
    </source>
</evidence>
<feature type="domain" description="Dienelactone hydrolase" evidence="1">
    <location>
        <begin position="27"/>
        <end position="268"/>
    </location>
</feature>
<dbReference type="EMBL" id="VCAU01000119">
    <property type="protein sequence ID" value="KAF9884528.1"/>
    <property type="molecule type" value="Genomic_DNA"/>
</dbReference>
<dbReference type="Pfam" id="PF01738">
    <property type="entry name" value="DLH"/>
    <property type="match status" value="1"/>
</dbReference>
<protein>
    <recommendedName>
        <fullName evidence="1">Dienelactone hydrolase domain-containing protein</fullName>
    </recommendedName>
</protein>
<comment type="caution">
    <text evidence="2">The sequence shown here is derived from an EMBL/GenBank/DDBJ whole genome shotgun (WGS) entry which is preliminary data.</text>
</comment>
<dbReference type="InterPro" id="IPR002925">
    <property type="entry name" value="Dienelactn_hydro"/>
</dbReference>
<dbReference type="GO" id="GO:0016787">
    <property type="term" value="F:hydrolase activity"/>
    <property type="evidence" value="ECO:0007669"/>
    <property type="project" value="InterPro"/>
</dbReference>
<dbReference type="PANTHER" id="PTHR17630">
    <property type="entry name" value="DIENELACTONE HYDROLASE"/>
    <property type="match status" value="1"/>
</dbReference>
<gene>
    <name evidence="2" type="ORF">FE257_001473</name>
</gene>
<evidence type="ECO:0000313" key="3">
    <source>
        <dbReference type="Proteomes" id="UP001194746"/>
    </source>
</evidence>
<reference evidence="2" key="1">
    <citation type="journal article" date="2019" name="Beilstein J. Org. Chem.">
        <title>Nanangenines: drimane sesquiterpenoids as the dominant metabolite cohort of a novel Australian fungus, Aspergillus nanangensis.</title>
        <authorList>
            <person name="Lacey H.J."/>
            <person name="Gilchrist C.L.M."/>
            <person name="Crombie A."/>
            <person name="Kalaitzis J.A."/>
            <person name="Vuong D."/>
            <person name="Rutledge P.J."/>
            <person name="Turner P."/>
            <person name="Pitt J.I."/>
            <person name="Lacey E."/>
            <person name="Chooi Y.H."/>
            <person name="Piggott A.M."/>
        </authorList>
    </citation>
    <scope>NUCLEOTIDE SEQUENCE</scope>
    <source>
        <strain evidence="2">MST-FP2251</strain>
    </source>
</reference>
<dbReference type="SUPFAM" id="SSF53474">
    <property type="entry name" value="alpha/beta-Hydrolases"/>
    <property type="match status" value="1"/>
</dbReference>
<accession>A0AAD4CE02</accession>
<sequence length="283" mass="30924">MACSGCFSGTVNSDTPTGTVATIHGLPTYVARPKGPAQGIVVYIPDLFGWELPNARLLADKYASKSGFTVYLPDFMNGHAASLSTLHAMESLLAPASLVTTLVRKPIWFAQIIRAAVPFFIMNRQSVIQPRIKTFHAALRADSATNFMKIGSAGFCWGGFHTVHLCQDDQPLIDVGFVAHPSGLRIPRDLEAVKVPLSVAVGDVDMMMRVDHVREAKSVLEKNGDNRNEVIIYPGAKHGFAVRANPDVPGQMESAFAAEEQAREWFEKWLGRSSECSRHSTQT</sequence>
<organism evidence="2 3">
    <name type="scientific">Aspergillus nanangensis</name>
    <dbReference type="NCBI Taxonomy" id="2582783"/>
    <lineage>
        <taxon>Eukaryota</taxon>
        <taxon>Fungi</taxon>
        <taxon>Dikarya</taxon>
        <taxon>Ascomycota</taxon>
        <taxon>Pezizomycotina</taxon>
        <taxon>Eurotiomycetes</taxon>
        <taxon>Eurotiomycetidae</taxon>
        <taxon>Eurotiales</taxon>
        <taxon>Aspergillaceae</taxon>
        <taxon>Aspergillus</taxon>
        <taxon>Aspergillus subgen. Circumdati</taxon>
    </lineage>
</organism>
<evidence type="ECO:0000259" key="1">
    <source>
        <dbReference type="Pfam" id="PF01738"/>
    </source>
</evidence>
<keyword evidence="3" id="KW-1185">Reference proteome</keyword>